<feature type="compositionally biased region" description="Basic and acidic residues" evidence="1">
    <location>
        <begin position="13"/>
        <end position="25"/>
    </location>
</feature>
<feature type="region of interest" description="Disordered" evidence="1">
    <location>
        <begin position="1"/>
        <end position="39"/>
    </location>
</feature>
<dbReference type="AlphaFoldDB" id="A0A139WEF2"/>
<keyword evidence="3" id="KW-1185">Reference proteome</keyword>
<evidence type="ECO:0000313" key="2">
    <source>
        <dbReference type="EMBL" id="KYB26211.1"/>
    </source>
</evidence>
<dbReference type="InParanoid" id="A0A139WEF2"/>
<reference evidence="2 3" key="2">
    <citation type="journal article" date="2010" name="Nucleic Acids Res.">
        <title>BeetleBase in 2010: revisions to provide comprehensive genomic information for Tribolium castaneum.</title>
        <authorList>
            <person name="Kim H.S."/>
            <person name="Murphy T."/>
            <person name="Xia J."/>
            <person name="Caragea D."/>
            <person name="Park Y."/>
            <person name="Beeman R.W."/>
            <person name="Lorenzen M.D."/>
            <person name="Butcher S."/>
            <person name="Manak J.R."/>
            <person name="Brown S.J."/>
        </authorList>
    </citation>
    <scope>GENOME REANNOTATION</scope>
    <source>
        <strain evidence="2 3">Georgia GA2</strain>
    </source>
</reference>
<evidence type="ECO:0000256" key="1">
    <source>
        <dbReference type="SAM" id="MobiDB-lite"/>
    </source>
</evidence>
<protein>
    <submittedName>
        <fullName evidence="2">Uncharacterized protein</fullName>
    </submittedName>
</protein>
<name>A0A139WEF2_TRICA</name>
<proteinExistence type="predicted"/>
<dbReference type="EMBL" id="KQ971355">
    <property type="protein sequence ID" value="KYB26211.1"/>
    <property type="molecule type" value="Genomic_DNA"/>
</dbReference>
<organism evidence="2 3">
    <name type="scientific">Tribolium castaneum</name>
    <name type="common">Red flour beetle</name>
    <dbReference type="NCBI Taxonomy" id="7070"/>
    <lineage>
        <taxon>Eukaryota</taxon>
        <taxon>Metazoa</taxon>
        <taxon>Ecdysozoa</taxon>
        <taxon>Arthropoda</taxon>
        <taxon>Hexapoda</taxon>
        <taxon>Insecta</taxon>
        <taxon>Pterygota</taxon>
        <taxon>Neoptera</taxon>
        <taxon>Endopterygota</taxon>
        <taxon>Coleoptera</taxon>
        <taxon>Polyphaga</taxon>
        <taxon>Cucujiformia</taxon>
        <taxon>Tenebrionidae</taxon>
        <taxon>Tenebrionidae incertae sedis</taxon>
        <taxon>Tribolium</taxon>
    </lineage>
</organism>
<evidence type="ECO:0000313" key="3">
    <source>
        <dbReference type="Proteomes" id="UP000007266"/>
    </source>
</evidence>
<accession>A0A139WEF2</accession>
<gene>
    <name evidence="2" type="primary">AUGUSTUS-3.0.2_33892</name>
    <name evidence="2" type="ORF">TcasGA2_TC033892</name>
</gene>
<sequence>MNPFLHIQNEQSLDDKSESTEREPEPQSEPQPGPNKSREFEITEEDYDESLEQSSQTLILETESEQTISFGHQNPTDKGIFSSILKDSDKRFIIDNGPCRPLGP</sequence>
<reference evidence="2 3" key="1">
    <citation type="journal article" date="2008" name="Nature">
        <title>The genome of the model beetle and pest Tribolium castaneum.</title>
        <authorList>
            <consortium name="Tribolium Genome Sequencing Consortium"/>
            <person name="Richards S."/>
            <person name="Gibbs R.A."/>
            <person name="Weinstock G.M."/>
            <person name="Brown S.J."/>
            <person name="Denell R."/>
            <person name="Beeman R.W."/>
            <person name="Gibbs R."/>
            <person name="Beeman R.W."/>
            <person name="Brown S.J."/>
            <person name="Bucher G."/>
            <person name="Friedrich M."/>
            <person name="Grimmelikhuijzen C.J."/>
            <person name="Klingler M."/>
            <person name="Lorenzen M."/>
            <person name="Richards S."/>
            <person name="Roth S."/>
            <person name="Schroder R."/>
            <person name="Tautz D."/>
            <person name="Zdobnov E.M."/>
            <person name="Muzny D."/>
            <person name="Gibbs R.A."/>
            <person name="Weinstock G.M."/>
            <person name="Attaway T."/>
            <person name="Bell S."/>
            <person name="Buhay C.J."/>
            <person name="Chandrabose M.N."/>
            <person name="Chavez D."/>
            <person name="Clerk-Blankenburg K.P."/>
            <person name="Cree A."/>
            <person name="Dao M."/>
            <person name="Davis C."/>
            <person name="Chacko J."/>
            <person name="Dinh H."/>
            <person name="Dugan-Rocha S."/>
            <person name="Fowler G."/>
            <person name="Garner T.T."/>
            <person name="Garnes J."/>
            <person name="Gnirke A."/>
            <person name="Hawes A."/>
            <person name="Hernandez J."/>
            <person name="Hines S."/>
            <person name="Holder M."/>
            <person name="Hume J."/>
            <person name="Jhangiani S.N."/>
            <person name="Joshi V."/>
            <person name="Khan Z.M."/>
            <person name="Jackson L."/>
            <person name="Kovar C."/>
            <person name="Kowis A."/>
            <person name="Lee S."/>
            <person name="Lewis L.R."/>
            <person name="Margolis J."/>
            <person name="Morgan M."/>
            <person name="Nazareth L.V."/>
            <person name="Nguyen N."/>
            <person name="Okwuonu G."/>
            <person name="Parker D."/>
            <person name="Richards S."/>
            <person name="Ruiz S.J."/>
            <person name="Santibanez J."/>
            <person name="Savard J."/>
            <person name="Scherer S.E."/>
            <person name="Schneider B."/>
            <person name="Sodergren E."/>
            <person name="Tautz D."/>
            <person name="Vattahil S."/>
            <person name="Villasana D."/>
            <person name="White C.S."/>
            <person name="Wright R."/>
            <person name="Park Y."/>
            <person name="Beeman R.W."/>
            <person name="Lord J."/>
            <person name="Oppert B."/>
            <person name="Lorenzen M."/>
            <person name="Brown S."/>
            <person name="Wang L."/>
            <person name="Savard J."/>
            <person name="Tautz D."/>
            <person name="Richards S."/>
            <person name="Weinstock G."/>
            <person name="Gibbs R.A."/>
            <person name="Liu Y."/>
            <person name="Worley K."/>
            <person name="Weinstock G."/>
            <person name="Elsik C.G."/>
            <person name="Reese J.T."/>
            <person name="Elhaik E."/>
            <person name="Landan G."/>
            <person name="Graur D."/>
            <person name="Arensburger P."/>
            <person name="Atkinson P."/>
            <person name="Beeman R.W."/>
            <person name="Beidler J."/>
            <person name="Brown S.J."/>
            <person name="Demuth J.P."/>
            <person name="Drury D.W."/>
            <person name="Du Y.Z."/>
            <person name="Fujiwara H."/>
            <person name="Lorenzen M."/>
            <person name="Maselli V."/>
            <person name="Osanai M."/>
            <person name="Park Y."/>
            <person name="Robertson H.M."/>
            <person name="Tu Z."/>
            <person name="Wang J.J."/>
            <person name="Wang S."/>
            <person name="Richards S."/>
            <person name="Song H."/>
            <person name="Zhang L."/>
            <person name="Sodergren E."/>
            <person name="Werner D."/>
            <person name="Stanke M."/>
            <person name="Morgenstern B."/>
            <person name="Solovyev V."/>
            <person name="Kosarev P."/>
            <person name="Brown G."/>
            <person name="Chen H.C."/>
            <person name="Ermolaeva O."/>
            <person name="Hlavina W."/>
            <person name="Kapustin Y."/>
            <person name="Kiryutin B."/>
            <person name="Kitts P."/>
            <person name="Maglott D."/>
            <person name="Pruitt K."/>
            <person name="Sapojnikov V."/>
            <person name="Souvorov A."/>
            <person name="Mackey A.J."/>
            <person name="Waterhouse R.M."/>
            <person name="Wyder S."/>
            <person name="Zdobnov E.M."/>
            <person name="Zdobnov E.M."/>
            <person name="Wyder S."/>
            <person name="Kriventseva E.V."/>
            <person name="Kadowaki T."/>
            <person name="Bork P."/>
            <person name="Aranda M."/>
            <person name="Bao R."/>
            <person name="Beermann A."/>
            <person name="Berns N."/>
            <person name="Bolognesi R."/>
            <person name="Bonneton F."/>
            <person name="Bopp D."/>
            <person name="Brown S.J."/>
            <person name="Bucher G."/>
            <person name="Butts T."/>
            <person name="Chaumot A."/>
            <person name="Denell R.E."/>
            <person name="Ferrier D.E."/>
            <person name="Friedrich M."/>
            <person name="Gordon C.M."/>
            <person name="Jindra M."/>
            <person name="Klingler M."/>
            <person name="Lan Q."/>
            <person name="Lattorff H.M."/>
            <person name="Laudet V."/>
            <person name="von Levetsow C."/>
            <person name="Liu Z."/>
            <person name="Lutz R."/>
            <person name="Lynch J.A."/>
            <person name="da Fonseca R.N."/>
            <person name="Posnien N."/>
            <person name="Reuter R."/>
            <person name="Roth S."/>
            <person name="Savard J."/>
            <person name="Schinko J.B."/>
            <person name="Schmitt C."/>
            <person name="Schoppmeier M."/>
            <person name="Schroder R."/>
            <person name="Shippy T.D."/>
            <person name="Simonnet F."/>
            <person name="Marques-Souza H."/>
            <person name="Tautz D."/>
            <person name="Tomoyasu Y."/>
            <person name="Trauner J."/>
            <person name="Van der Zee M."/>
            <person name="Vervoort M."/>
            <person name="Wittkopp N."/>
            <person name="Wimmer E.A."/>
            <person name="Yang X."/>
            <person name="Jones A.K."/>
            <person name="Sattelle D.B."/>
            <person name="Ebert P.R."/>
            <person name="Nelson D."/>
            <person name="Scott J.G."/>
            <person name="Beeman R.W."/>
            <person name="Muthukrishnan S."/>
            <person name="Kramer K.J."/>
            <person name="Arakane Y."/>
            <person name="Beeman R.W."/>
            <person name="Zhu Q."/>
            <person name="Hogenkamp D."/>
            <person name="Dixit R."/>
            <person name="Oppert B."/>
            <person name="Jiang H."/>
            <person name="Zou Z."/>
            <person name="Marshall J."/>
            <person name="Elpidina E."/>
            <person name="Vinokurov K."/>
            <person name="Oppert C."/>
            <person name="Zou Z."/>
            <person name="Evans J."/>
            <person name="Lu Z."/>
            <person name="Zhao P."/>
            <person name="Sumathipala N."/>
            <person name="Altincicek B."/>
            <person name="Vilcinskas A."/>
            <person name="Williams M."/>
            <person name="Hultmark D."/>
            <person name="Hetru C."/>
            <person name="Jiang H."/>
            <person name="Grimmelikhuijzen C.J."/>
            <person name="Hauser F."/>
            <person name="Cazzamali G."/>
            <person name="Williamson M."/>
            <person name="Park Y."/>
            <person name="Li B."/>
            <person name="Tanaka Y."/>
            <person name="Predel R."/>
            <person name="Neupert S."/>
            <person name="Schachtner J."/>
            <person name="Verleyen P."/>
            <person name="Raible F."/>
            <person name="Bork P."/>
            <person name="Friedrich M."/>
            <person name="Walden K.K."/>
            <person name="Robertson H.M."/>
            <person name="Angeli S."/>
            <person name="Foret S."/>
            <person name="Bucher G."/>
            <person name="Schuetz S."/>
            <person name="Maleszka R."/>
            <person name="Wimmer E.A."/>
            <person name="Beeman R.W."/>
            <person name="Lorenzen M."/>
            <person name="Tomoyasu Y."/>
            <person name="Miller S.C."/>
            <person name="Grossmann D."/>
            <person name="Bucher G."/>
        </authorList>
    </citation>
    <scope>NUCLEOTIDE SEQUENCE [LARGE SCALE GENOMIC DNA]</scope>
    <source>
        <strain evidence="2 3">Georgia GA2</strain>
    </source>
</reference>
<dbReference type="Proteomes" id="UP000007266">
    <property type="component" value="Linkage group 7"/>
</dbReference>